<comment type="caution">
    <text evidence="4">The sequence shown here is derived from an EMBL/GenBank/DDBJ whole genome shotgun (WGS) entry which is preliminary data.</text>
</comment>
<keyword evidence="2" id="KW-0378">Hydrolase</keyword>
<dbReference type="Pfam" id="PF01546">
    <property type="entry name" value="Peptidase_M20"/>
    <property type="match status" value="1"/>
</dbReference>
<organism evidence="4 5">
    <name type="scientific">Catenulispora yoronensis</name>
    <dbReference type="NCBI Taxonomy" id="450799"/>
    <lineage>
        <taxon>Bacteria</taxon>
        <taxon>Bacillati</taxon>
        <taxon>Actinomycetota</taxon>
        <taxon>Actinomycetes</taxon>
        <taxon>Catenulisporales</taxon>
        <taxon>Catenulisporaceae</taxon>
        <taxon>Catenulispora</taxon>
    </lineage>
</organism>
<dbReference type="SUPFAM" id="SSF55031">
    <property type="entry name" value="Bacterial exopeptidase dimerisation domain"/>
    <property type="match status" value="1"/>
</dbReference>
<dbReference type="InterPro" id="IPR011650">
    <property type="entry name" value="Peptidase_M20_dimer"/>
</dbReference>
<evidence type="ECO:0000256" key="1">
    <source>
        <dbReference type="ARBA" id="ARBA00022723"/>
    </source>
</evidence>
<evidence type="ECO:0000313" key="4">
    <source>
        <dbReference type="EMBL" id="GAA2050191.1"/>
    </source>
</evidence>
<dbReference type="InterPro" id="IPR050072">
    <property type="entry name" value="Peptidase_M20A"/>
</dbReference>
<dbReference type="InterPro" id="IPR017150">
    <property type="entry name" value="Pept_M20_glutamate_carboxypep"/>
</dbReference>
<evidence type="ECO:0000256" key="2">
    <source>
        <dbReference type="ARBA" id="ARBA00022801"/>
    </source>
</evidence>
<dbReference type="InterPro" id="IPR036264">
    <property type="entry name" value="Bact_exopeptidase_dim_dom"/>
</dbReference>
<dbReference type="InterPro" id="IPR002933">
    <property type="entry name" value="Peptidase_M20"/>
</dbReference>
<dbReference type="EMBL" id="BAAAQN010000048">
    <property type="protein sequence ID" value="GAA2050191.1"/>
    <property type="molecule type" value="Genomic_DNA"/>
</dbReference>
<reference evidence="5" key="1">
    <citation type="journal article" date="2019" name="Int. J. Syst. Evol. Microbiol.">
        <title>The Global Catalogue of Microorganisms (GCM) 10K type strain sequencing project: providing services to taxonomists for standard genome sequencing and annotation.</title>
        <authorList>
            <consortium name="The Broad Institute Genomics Platform"/>
            <consortium name="The Broad Institute Genome Sequencing Center for Infectious Disease"/>
            <person name="Wu L."/>
            <person name="Ma J."/>
        </authorList>
    </citation>
    <scope>NUCLEOTIDE SEQUENCE [LARGE SCALE GENOMIC DNA]</scope>
    <source>
        <strain evidence="5">JCM 16014</strain>
    </source>
</reference>
<feature type="domain" description="Peptidase M20 dimerisation" evidence="3">
    <location>
        <begin position="165"/>
        <end position="260"/>
    </location>
</feature>
<dbReference type="Gene3D" id="3.40.630.10">
    <property type="entry name" value="Zn peptidases"/>
    <property type="match status" value="1"/>
</dbReference>
<evidence type="ECO:0000259" key="3">
    <source>
        <dbReference type="Pfam" id="PF07687"/>
    </source>
</evidence>
<dbReference type="SUPFAM" id="SSF53187">
    <property type="entry name" value="Zn-dependent exopeptidases"/>
    <property type="match status" value="1"/>
</dbReference>
<dbReference type="Pfam" id="PF07687">
    <property type="entry name" value="M20_dimer"/>
    <property type="match status" value="1"/>
</dbReference>
<evidence type="ECO:0000313" key="5">
    <source>
        <dbReference type="Proteomes" id="UP001500751"/>
    </source>
</evidence>
<dbReference type="PANTHER" id="PTHR43808:SF9">
    <property type="entry name" value="BLL0789 PROTEIN"/>
    <property type="match status" value="1"/>
</dbReference>
<name>A0ABP5GTJ7_9ACTN</name>
<protein>
    <submittedName>
        <fullName evidence="4">M20 family metallopeptidase</fullName>
    </submittedName>
</protein>
<dbReference type="PANTHER" id="PTHR43808">
    <property type="entry name" value="ACETYLORNITHINE DEACETYLASE"/>
    <property type="match status" value="1"/>
</dbReference>
<keyword evidence="1" id="KW-0479">Metal-binding</keyword>
<sequence>MSWSGEMLVARLRELVELETPVGSAAHLVVGAEVLAEWGAGVLGRVPEWVVVDGLPHLVWPAVEQRVLLLGHFDTVWPAGTLGEWPFEVAGAVATGPGVVDMKSGIVVMMAAMALVADTSRVGLLLTCDEESGSVGSRALIEREARRSGAVLVGEPANPDGALKVARKGGSAYRLTVHGRAAHAGVEPHLGVNASVEAAHQVLAVKAFADEGAQTTVTPTALTSGTTSNTVPETATLAIDVRAWSTAELARVDGLIRALSARVEGASLSLDGGFSRHPLSVESSRGLFEVARGAAAELGMVLPAGAWAPGASDANFAAAVGAPTLDGLGGVGGGSHSRGEYVDVGQLAPRARLVARMVERLTGEPFGRSSGAEAGLISTL</sequence>
<dbReference type="Proteomes" id="UP001500751">
    <property type="component" value="Unassembled WGS sequence"/>
</dbReference>
<dbReference type="Gene3D" id="3.30.70.360">
    <property type="match status" value="1"/>
</dbReference>
<gene>
    <name evidence="4" type="ORF">GCM10009839_65640</name>
</gene>
<dbReference type="PIRSF" id="PIRSF037238">
    <property type="entry name" value="Carboxypeptidase_G2"/>
    <property type="match status" value="1"/>
</dbReference>
<accession>A0ABP5GTJ7</accession>
<proteinExistence type="predicted"/>
<keyword evidence="5" id="KW-1185">Reference proteome</keyword>